<dbReference type="InterPro" id="IPR003593">
    <property type="entry name" value="AAA+_ATPase"/>
</dbReference>
<dbReference type="InterPro" id="IPR027417">
    <property type="entry name" value="P-loop_NTPase"/>
</dbReference>
<dbReference type="InterPro" id="IPR052934">
    <property type="entry name" value="Methyl-DNA_Rec/Restrict_Enz"/>
</dbReference>
<dbReference type="GO" id="GO:0016887">
    <property type="term" value="F:ATP hydrolysis activity"/>
    <property type="evidence" value="ECO:0007669"/>
    <property type="project" value="InterPro"/>
</dbReference>
<reference evidence="4" key="1">
    <citation type="submission" date="2018-05" db="EMBL/GenBank/DDBJ databases">
        <title>Genome Sequencing of selected type strains of the family Eggerthellaceae.</title>
        <authorList>
            <person name="Danylec N."/>
            <person name="Stoll D.A."/>
            <person name="Doetsch A."/>
            <person name="Huch M."/>
        </authorList>
    </citation>
    <scope>NUCLEOTIDE SEQUENCE [LARGE SCALE GENOMIC DNA]</scope>
    <source>
        <strain evidence="4">DSM 27213</strain>
    </source>
</reference>
<comment type="caution">
    <text evidence="3">The sequence shown here is derived from an EMBL/GenBank/DDBJ whole genome shotgun (WGS) entry which is preliminary data.</text>
</comment>
<dbReference type="RefSeq" id="WP_096228294.1">
    <property type="nucleotide sequence ID" value="NZ_CP168029.1"/>
</dbReference>
<evidence type="ECO:0000259" key="2">
    <source>
        <dbReference type="SMART" id="SM00382"/>
    </source>
</evidence>
<protein>
    <recommendedName>
        <fullName evidence="2">AAA+ ATPase domain-containing protein</fullName>
    </recommendedName>
</protein>
<name>A0A423UIQ2_9ACTN</name>
<feature type="domain" description="AAA+ ATPase" evidence="2">
    <location>
        <begin position="345"/>
        <end position="506"/>
    </location>
</feature>
<dbReference type="SUPFAM" id="SSF52540">
    <property type="entry name" value="P-loop containing nucleoside triphosphate hydrolases"/>
    <property type="match status" value="1"/>
</dbReference>
<dbReference type="InterPro" id="IPR011704">
    <property type="entry name" value="ATPase_dyneun-rel_AAA"/>
</dbReference>
<proteinExistence type="predicted"/>
<dbReference type="AlphaFoldDB" id="A0A423UIQ2"/>
<accession>A0A423UIQ2</accession>
<dbReference type="Pfam" id="PF07728">
    <property type="entry name" value="AAA_5"/>
    <property type="match status" value="1"/>
</dbReference>
<dbReference type="EMBL" id="QIBW01000013">
    <property type="protein sequence ID" value="ROT88951.1"/>
    <property type="molecule type" value="Genomic_DNA"/>
</dbReference>
<evidence type="ECO:0000256" key="1">
    <source>
        <dbReference type="SAM" id="MobiDB-lite"/>
    </source>
</evidence>
<evidence type="ECO:0000313" key="4">
    <source>
        <dbReference type="Proteomes" id="UP000285258"/>
    </source>
</evidence>
<sequence length="614" mass="69682">MPGFTGPTHLKMAPYVLQALQELGGKAPYADIDQRVIDIMGLSNEVASFPHGDTSRTEIAYRLAWARTDLKKVGMIDNPSMGVWEIKPEGIEAANGDSSEVVKRIRAMRALERTGSKSSRAVEGDPEYSVDLDGLDPQGSESLDSLEKAYFVGASIDGQDKTDEFVEQGTWRCGYEAKYADQINRIEPGDRIVIKATFTRKYNLPFDNHGENVSAMRIKARGVVRYNPRDGKTLRVDWEKGYEPRDWYFLTLRQTFYLIERDLEDWKRGALLDFAFADDVQDIEAFLADPYWAGQYDSIVEEGVIEPSGDVEEEEMPGAYNAEDFLREVFMDEQEYAKLVSLLERKGNVILQGAPGTGKTFAARRLAWSLMGEQADTRIRFVQFHQNTTYEDMIVGYRPTESGGFDLRNGVFTRFCEQAANSASKKHFFIIDEINRANVSKVMGEMLVAVEKSHRAAIVDVRLQGGRNGFSVPDNVYIIGMMNTADRSIAMMDYALRRRFAFFELEPAFGRESLLRDLSERMPEDFARILVQEMIALNARIENERGRAYRIGHSYFLSFPSSDGAMSEDECRVWLLSIVEYEIVPLLREYWFDASSDQIKGYVRGLLSLASGER</sequence>
<dbReference type="PANTHER" id="PTHR37291:SF1">
    <property type="entry name" value="TYPE IV METHYL-DIRECTED RESTRICTION ENZYME ECOKMCRB SUBUNIT"/>
    <property type="match status" value="1"/>
</dbReference>
<dbReference type="InterPro" id="IPR025745">
    <property type="entry name" value="Mrr-like_N_dom"/>
</dbReference>
<dbReference type="Gene3D" id="3.40.50.300">
    <property type="entry name" value="P-loop containing nucleotide triphosphate hydrolases"/>
    <property type="match status" value="1"/>
</dbReference>
<dbReference type="GO" id="GO:0005524">
    <property type="term" value="F:ATP binding"/>
    <property type="evidence" value="ECO:0007669"/>
    <property type="project" value="InterPro"/>
</dbReference>
<organism evidence="3 4">
    <name type="scientific">Gordonibacter urolithinfaciens</name>
    <dbReference type="NCBI Taxonomy" id="1335613"/>
    <lineage>
        <taxon>Bacteria</taxon>
        <taxon>Bacillati</taxon>
        <taxon>Actinomycetota</taxon>
        <taxon>Coriobacteriia</taxon>
        <taxon>Eggerthellales</taxon>
        <taxon>Eggerthellaceae</taxon>
        <taxon>Gordonibacter</taxon>
    </lineage>
</organism>
<dbReference type="SMART" id="SM00382">
    <property type="entry name" value="AAA"/>
    <property type="match status" value="1"/>
</dbReference>
<dbReference type="CDD" id="cd00009">
    <property type="entry name" value="AAA"/>
    <property type="match status" value="1"/>
</dbReference>
<dbReference type="Pfam" id="PF14338">
    <property type="entry name" value="Mrr_N"/>
    <property type="match status" value="1"/>
</dbReference>
<feature type="compositionally biased region" description="Acidic residues" evidence="1">
    <location>
        <begin position="124"/>
        <end position="134"/>
    </location>
</feature>
<dbReference type="PANTHER" id="PTHR37291">
    <property type="entry name" value="5-METHYLCYTOSINE-SPECIFIC RESTRICTION ENZYME B"/>
    <property type="match status" value="1"/>
</dbReference>
<gene>
    <name evidence="3" type="ORF">DMP12_10900</name>
</gene>
<evidence type="ECO:0000313" key="3">
    <source>
        <dbReference type="EMBL" id="ROT88951.1"/>
    </source>
</evidence>
<feature type="region of interest" description="Disordered" evidence="1">
    <location>
        <begin position="115"/>
        <end position="135"/>
    </location>
</feature>
<dbReference type="Proteomes" id="UP000285258">
    <property type="component" value="Unassembled WGS sequence"/>
</dbReference>